<dbReference type="EMBL" id="PEZT01000031">
    <property type="protein sequence ID" value="PIS08684.1"/>
    <property type="molecule type" value="Genomic_DNA"/>
</dbReference>
<name>A0A2H0W7N8_9BACT</name>
<accession>A0A2H0W7N8</accession>
<organism evidence="1 2">
    <name type="scientific">Candidatus Beckwithbacteria bacterium CG10_big_fil_rev_8_21_14_0_10_34_10</name>
    <dbReference type="NCBI Taxonomy" id="1974495"/>
    <lineage>
        <taxon>Bacteria</taxon>
        <taxon>Candidatus Beckwithiibacteriota</taxon>
    </lineage>
</organism>
<evidence type="ECO:0000313" key="2">
    <source>
        <dbReference type="Proteomes" id="UP000230093"/>
    </source>
</evidence>
<protein>
    <submittedName>
        <fullName evidence="1">Uncharacterized protein</fullName>
    </submittedName>
</protein>
<comment type="caution">
    <text evidence="1">The sequence shown here is derived from an EMBL/GenBank/DDBJ whole genome shotgun (WGS) entry which is preliminary data.</text>
</comment>
<evidence type="ECO:0000313" key="1">
    <source>
        <dbReference type="EMBL" id="PIS08684.1"/>
    </source>
</evidence>
<gene>
    <name evidence="1" type="ORF">COT75_05505</name>
</gene>
<dbReference type="AlphaFoldDB" id="A0A2H0W7N8"/>
<proteinExistence type="predicted"/>
<reference evidence="2" key="1">
    <citation type="submission" date="2017-09" db="EMBL/GenBank/DDBJ databases">
        <title>Depth-based differentiation of microbial function through sediment-hosted aquifers and enrichment of novel symbionts in the deep terrestrial subsurface.</title>
        <authorList>
            <person name="Probst A.J."/>
            <person name="Ladd B."/>
            <person name="Jarett J.K."/>
            <person name="Geller-Mcgrath D.E."/>
            <person name="Sieber C.M.K."/>
            <person name="Emerson J.B."/>
            <person name="Anantharaman K."/>
            <person name="Thomas B.C."/>
            <person name="Malmstrom R."/>
            <person name="Stieglmeier M."/>
            <person name="Klingl A."/>
            <person name="Woyke T."/>
            <person name="Ryan C.M."/>
            <person name="Banfield J.F."/>
        </authorList>
    </citation>
    <scope>NUCLEOTIDE SEQUENCE [LARGE SCALE GENOMIC DNA]</scope>
</reference>
<sequence length="77" mass="8507">MESCSKLGSEACFECLNRPDCLAILSDLEKTRIINLNLADRVLADNQTLITSEGIKFQDMETALAFLEDSTLIPELA</sequence>
<dbReference type="Proteomes" id="UP000230093">
    <property type="component" value="Unassembled WGS sequence"/>
</dbReference>